<keyword evidence="4 7" id="KW-0238">DNA-binding</keyword>
<dbReference type="HAMAP" id="MF_00693">
    <property type="entry name" value="Transcrip_reg_TACO1"/>
    <property type="match status" value="1"/>
</dbReference>
<evidence type="ECO:0000256" key="2">
    <source>
        <dbReference type="ARBA" id="ARBA00023015"/>
    </source>
</evidence>
<dbReference type="InterPro" id="IPR029072">
    <property type="entry name" value="YebC-like"/>
</dbReference>
<dbReference type="Proteomes" id="UP000267448">
    <property type="component" value="Unassembled WGS sequence"/>
</dbReference>
<dbReference type="GO" id="GO:0006355">
    <property type="term" value="P:regulation of DNA-templated transcription"/>
    <property type="evidence" value="ECO:0007669"/>
    <property type="project" value="UniProtKB-UniRule"/>
</dbReference>
<keyword evidence="3 4" id="KW-0804">Transcription</keyword>
<feature type="domain" description="TACO1/YebC-like N-terminal" evidence="6">
    <location>
        <begin position="4"/>
        <end position="74"/>
    </location>
</feature>
<dbReference type="NCBIfam" id="NF009044">
    <property type="entry name" value="PRK12378.1"/>
    <property type="match status" value="1"/>
</dbReference>
<comment type="similarity">
    <text evidence="1 4">Belongs to the TACO1 family.</text>
</comment>
<evidence type="ECO:0000256" key="3">
    <source>
        <dbReference type="ARBA" id="ARBA00023163"/>
    </source>
</evidence>
<dbReference type="InterPro" id="IPR002876">
    <property type="entry name" value="Transcrip_reg_TACO1-like"/>
</dbReference>
<comment type="caution">
    <text evidence="7">The sequence shown here is derived from an EMBL/GenBank/DDBJ whole genome shotgun (WGS) entry which is preliminary data.</text>
</comment>
<dbReference type="GO" id="GO:0003677">
    <property type="term" value="F:DNA binding"/>
    <property type="evidence" value="ECO:0007669"/>
    <property type="project" value="UniProtKB-UniRule"/>
</dbReference>
<dbReference type="InterPro" id="IPR048300">
    <property type="entry name" value="TACO1_YebC-like_2nd/3rd_dom"/>
</dbReference>
<keyword evidence="4" id="KW-0963">Cytoplasm</keyword>
<dbReference type="GO" id="GO:0005829">
    <property type="term" value="C:cytosol"/>
    <property type="evidence" value="ECO:0007669"/>
    <property type="project" value="TreeGrafter"/>
</dbReference>
<dbReference type="InterPro" id="IPR017856">
    <property type="entry name" value="Integrase-like_N"/>
</dbReference>
<reference evidence="7 8" key="1">
    <citation type="submission" date="2018-12" db="EMBL/GenBank/DDBJ databases">
        <authorList>
            <person name="Yu L."/>
        </authorList>
    </citation>
    <scope>NUCLEOTIDE SEQUENCE [LARGE SCALE GENOMIC DNA]</scope>
    <source>
        <strain evidence="7 8">HAW-EB2</strain>
    </source>
</reference>
<evidence type="ECO:0000313" key="8">
    <source>
        <dbReference type="Proteomes" id="UP000267448"/>
    </source>
</evidence>
<dbReference type="PANTHER" id="PTHR12532:SF0">
    <property type="entry name" value="TRANSLATIONAL ACTIVATOR OF CYTOCHROME C OXIDASE 1"/>
    <property type="match status" value="1"/>
</dbReference>
<dbReference type="InterPro" id="IPR049083">
    <property type="entry name" value="TACO1_YebC_N"/>
</dbReference>
<organism evidence="7 8">
    <name type="scientific">Shewanella canadensis</name>
    <dbReference type="NCBI Taxonomy" id="271096"/>
    <lineage>
        <taxon>Bacteria</taxon>
        <taxon>Pseudomonadati</taxon>
        <taxon>Pseudomonadota</taxon>
        <taxon>Gammaproteobacteria</taxon>
        <taxon>Alteromonadales</taxon>
        <taxon>Shewanellaceae</taxon>
        <taxon>Shewanella</taxon>
    </lineage>
</organism>
<name>A0A431WY68_9GAMM</name>
<keyword evidence="2 4" id="KW-0805">Transcription regulation</keyword>
<dbReference type="InterPro" id="IPR026564">
    <property type="entry name" value="Transcrip_reg_TACO1-like_dom3"/>
</dbReference>
<dbReference type="PANTHER" id="PTHR12532">
    <property type="entry name" value="TRANSLATIONAL ACTIVATOR OF CYTOCHROME C OXIDASE 1"/>
    <property type="match status" value="1"/>
</dbReference>
<dbReference type="RefSeq" id="WP_126517571.1">
    <property type="nucleotide sequence ID" value="NZ_RXNU01000001.1"/>
</dbReference>
<dbReference type="AlphaFoldDB" id="A0A431WY68"/>
<sequence>MGRAYQNKKESMAKTAGQKTRIYSRYGKELYVCAKNGGFDPDGNLPLRQLIAKAKKDQVPAHVIERAIEKAKGGGGEDYETARYEGFGPGGCMVIVDCLTDNGKRTFTEVRQAFVKNDAKLGGPGTVGHMFEHQAIFVFPGEDEEEILEMLMMADVDVTDVEVEDGMISVYAPNTEFYKTKTALNEAMPEVEFVVEEITFIPQTMTDITDPEVVEQLEKFLAALEDCDDVQNVYHNAELPEN</sequence>
<dbReference type="SUPFAM" id="SSF75625">
    <property type="entry name" value="YebC-like"/>
    <property type="match status" value="1"/>
</dbReference>
<evidence type="ECO:0000259" key="6">
    <source>
        <dbReference type="Pfam" id="PF20772"/>
    </source>
</evidence>
<dbReference type="Pfam" id="PF01709">
    <property type="entry name" value="Transcrip_reg"/>
    <property type="match status" value="1"/>
</dbReference>
<dbReference type="OrthoDB" id="9781053at2"/>
<evidence type="ECO:0000259" key="5">
    <source>
        <dbReference type="Pfam" id="PF01709"/>
    </source>
</evidence>
<gene>
    <name evidence="7" type="ORF">EKG38_00175</name>
</gene>
<proteinExistence type="inferred from homology"/>
<protein>
    <recommendedName>
        <fullName evidence="4">Probable transcriptional regulatory protein EKG38_00175</fullName>
    </recommendedName>
</protein>
<dbReference type="Gene3D" id="1.10.10.200">
    <property type="match status" value="1"/>
</dbReference>
<evidence type="ECO:0000256" key="1">
    <source>
        <dbReference type="ARBA" id="ARBA00008724"/>
    </source>
</evidence>
<feature type="domain" description="TACO1/YebC-like second and third" evidence="5">
    <location>
        <begin position="79"/>
        <end position="237"/>
    </location>
</feature>
<evidence type="ECO:0000313" key="7">
    <source>
        <dbReference type="EMBL" id="RTR40380.1"/>
    </source>
</evidence>
<dbReference type="EMBL" id="RXNU01000001">
    <property type="protein sequence ID" value="RTR40380.1"/>
    <property type="molecule type" value="Genomic_DNA"/>
</dbReference>
<keyword evidence="8" id="KW-1185">Reference proteome</keyword>
<accession>A0A431WY68</accession>
<dbReference type="Gene3D" id="3.30.70.980">
    <property type="match status" value="2"/>
</dbReference>
<dbReference type="Pfam" id="PF20772">
    <property type="entry name" value="TACO1_YebC_N"/>
    <property type="match status" value="1"/>
</dbReference>
<comment type="subcellular location">
    <subcellularLocation>
        <location evidence="4">Cytoplasm</location>
    </subcellularLocation>
</comment>
<evidence type="ECO:0000256" key="4">
    <source>
        <dbReference type="HAMAP-Rule" id="MF_00693"/>
    </source>
</evidence>